<accession>A0A3B1DVL9</accession>
<feature type="transmembrane region" description="Helical" evidence="1">
    <location>
        <begin position="151"/>
        <end position="169"/>
    </location>
</feature>
<name>A0A3B1DVL9_9ZZZZ</name>
<gene>
    <name evidence="2" type="ORF">MNBD_PLANCTO02-1677</name>
</gene>
<evidence type="ECO:0000256" key="1">
    <source>
        <dbReference type="SAM" id="Phobius"/>
    </source>
</evidence>
<proteinExistence type="predicted"/>
<reference evidence="2" key="1">
    <citation type="submission" date="2018-06" db="EMBL/GenBank/DDBJ databases">
        <authorList>
            <person name="Zhirakovskaya E."/>
        </authorList>
    </citation>
    <scope>NUCLEOTIDE SEQUENCE</scope>
</reference>
<feature type="transmembrane region" description="Helical" evidence="1">
    <location>
        <begin position="67"/>
        <end position="90"/>
    </location>
</feature>
<dbReference type="EMBL" id="UOGL01000416">
    <property type="protein sequence ID" value="VAX40244.1"/>
    <property type="molecule type" value="Genomic_DNA"/>
</dbReference>
<keyword evidence="1" id="KW-0812">Transmembrane</keyword>
<organism evidence="2">
    <name type="scientific">hydrothermal vent metagenome</name>
    <dbReference type="NCBI Taxonomy" id="652676"/>
    <lineage>
        <taxon>unclassified sequences</taxon>
        <taxon>metagenomes</taxon>
        <taxon>ecological metagenomes</taxon>
    </lineage>
</organism>
<feature type="transmembrane region" description="Helical" evidence="1">
    <location>
        <begin position="440"/>
        <end position="461"/>
    </location>
</feature>
<protein>
    <recommendedName>
        <fullName evidence="3">DUF2079 domain-containing protein</fullName>
    </recommendedName>
</protein>
<keyword evidence="1" id="KW-0472">Membrane</keyword>
<sequence length="594" mass="67941">MIPGAWEIARVTSLILGWESLFGLLVSVAFFLFCIAAAGWAATFMGQFCEKSLDKSSSLPNPKKGQGVFIVWGMIAIYTIIFTAMNWQLYNGLLVPHGDSVMYEEHLWNITHGKGFRSYLDQGLFWGEHIQFVHLLLLPVYLLFSSHFTLELFESFALAIAALPVFWIAKRQTQSPFLAVLMAATYLFYMPMHYLDISIDLKTFRPISFGIPFVLFGIDQYERRRFAGMIVCFLLALSAKEEFAIIIATFGVWVFFDRPVTLSHSVENIPSSTQTSFTKQQRILGSCLAIAGTLYLLFAVGVAIPWFRDGLKVHYSAYFGDLGHSPSELVKNSFRNPILFAKMLFTTRTVYYFLALFVPLGFLPLFSLKRVAVMLPLFIILSLMTINHSGKDILIPIHHFHAPLIPILLWAACAGLANVKKNITSITNKMKSLSFLNNLSLQWAGWFAICSAIFVGLFMGFGPNSIGFWESGSSTYWRSRYVPGKRAEMFAEVIKQIPPESNVASTDFVHPRFTHYRRSYDYSDFLRKVSNYEKRVPDDTDYIVIDTRHPYSKIQKPEQLRELKKHSDKWEVLPDKTEGYYIILKRIRKKKSEQ</sequence>
<dbReference type="AlphaFoldDB" id="A0A3B1DVL9"/>
<evidence type="ECO:0008006" key="3">
    <source>
        <dbReference type="Google" id="ProtNLM"/>
    </source>
</evidence>
<feature type="transmembrane region" description="Helical" evidence="1">
    <location>
        <begin position="175"/>
        <end position="192"/>
    </location>
</feature>
<feature type="transmembrane region" description="Helical" evidence="1">
    <location>
        <begin position="371"/>
        <end position="388"/>
    </location>
</feature>
<feature type="transmembrane region" description="Helical" evidence="1">
    <location>
        <begin position="283"/>
        <end position="307"/>
    </location>
</feature>
<dbReference type="InterPro" id="IPR018650">
    <property type="entry name" value="STSV1_Orf64"/>
</dbReference>
<evidence type="ECO:0000313" key="2">
    <source>
        <dbReference type="EMBL" id="VAX40244.1"/>
    </source>
</evidence>
<feature type="transmembrane region" description="Helical" evidence="1">
    <location>
        <begin position="349"/>
        <end position="366"/>
    </location>
</feature>
<feature type="transmembrane region" description="Helical" evidence="1">
    <location>
        <begin position="227"/>
        <end position="256"/>
    </location>
</feature>
<feature type="transmembrane region" description="Helical" evidence="1">
    <location>
        <begin position="400"/>
        <end position="419"/>
    </location>
</feature>
<dbReference type="Pfam" id="PF09852">
    <property type="entry name" value="DUF2079"/>
    <property type="match status" value="1"/>
</dbReference>
<feature type="transmembrane region" description="Helical" evidence="1">
    <location>
        <begin position="20"/>
        <end position="46"/>
    </location>
</feature>
<keyword evidence="1" id="KW-1133">Transmembrane helix</keyword>